<dbReference type="InParanoid" id="A0A0F7DCB4"/>
<dbReference type="KEGG" id="gah:GAH_00094"/>
<dbReference type="Proteomes" id="UP000034723">
    <property type="component" value="Chromosome"/>
</dbReference>
<keyword evidence="3 4" id="KW-0067">ATP-binding</keyword>
<dbReference type="STRING" id="113653.GAH_00094"/>
<dbReference type="Gene3D" id="1.10.8.60">
    <property type="match status" value="1"/>
</dbReference>
<sequence>MIVRYEVFDEDYVPEEILFRDTQIRRIAVNLKPAEHGSRPVNMLCLGPPATGKTTVIKHVMRMAEHAVTGVYVNCQVHQTRQQIFLRIFEHLHGYIPPSGISFQKLYSAILRNVVEERRILLVVLDDVNLLPAKLADEVIFLILKGHEEVDGFKAGLVGISTDMKFLASLDAKTTSVFHPDEVVFPVYDFEEMLEILRKRVLEGVVGGRVSDEALEMIAERAFEYLDLRFGIQALKMAVLNADRKGRDVVGVEDVEEVLEQSRTAFFRKMISALSREEADVLAAIYTSDVRYTGDIYAMFRSRLSYTKFYEILRKLENLRLIDTATKYDRGLKRYVVRRFRADEVLSAIDEFLK</sequence>
<dbReference type="SUPFAM" id="SSF52540">
    <property type="entry name" value="P-loop containing nucleoside triphosphate hydrolases"/>
    <property type="match status" value="1"/>
</dbReference>
<proteinExistence type="inferred from homology"/>
<gene>
    <name evidence="7" type="ORF">GAH_00094</name>
</gene>
<evidence type="ECO:0000259" key="5">
    <source>
        <dbReference type="Pfam" id="PF13191"/>
    </source>
</evidence>
<dbReference type="HOGENOM" id="CLU_025112_3_0_2"/>
<dbReference type="EMBL" id="CP011267">
    <property type="protein sequence ID" value="AKG92546.1"/>
    <property type="molecule type" value="Genomic_DNA"/>
</dbReference>
<dbReference type="NCBIfam" id="TIGR02928">
    <property type="entry name" value="orc1/cdc6 family replication initiation protein"/>
    <property type="match status" value="1"/>
</dbReference>
<dbReference type="OrthoDB" id="53276at2157"/>
<evidence type="ECO:0000256" key="2">
    <source>
        <dbReference type="ARBA" id="ARBA00022741"/>
    </source>
</evidence>
<dbReference type="InterPro" id="IPR036390">
    <property type="entry name" value="WH_DNA-bd_sf"/>
</dbReference>
<evidence type="ECO:0000313" key="7">
    <source>
        <dbReference type="EMBL" id="AKG92546.1"/>
    </source>
</evidence>
<dbReference type="GO" id="GO:0016887">
    <property type="term" value="F:ATP hydrolysis activity"/>
    <property type="evidence" value="ECO:0007669"/>
    <property type="project" value="InterPro"/>
</dbReference>
<keyword evidence="1 4" id="KW-0235">DNA replication</keyword>
<keyword evidence="8" id="KW-1185">Reference proteome</keyword>
<dbReference type="InterPro" id="IPR055237">
    <property type="entry name" value="Cdc6_lid"/>
</dbReference>
<dbReference type="GO" id="GO:0005524">
    <property type="term" value="F:ATP binding"/>
    <property type="evidence" value="ECO:0007669"/>
    <property type="project" value="UniProtKB-UniRule"/>
</dbReference>
<dbReference type="InterPro" id="IPR014277">
    <property type="entry name" value="Orc1/Cdc6_arc"/>
</dbReference>
<feature type="binding site" evidence="4">
    <location>
        <position position="200"/>
    </location>
    <ligand>
        <name>ATP</name>
        <dbReference type="ChEBI" id="CHEBI:30616"/>
    </ligand>
</feature>
<feature type="domain" description="Cdc6 AAA+ ATPase-type lid" evidence="6">
    <location>
        <begin position="195"/>
        <end position="257"/>
    </location>
</feature>
<organism evidence="7 8">
    <name type="scientific">Geoglobus ahangari</name>
    <dbReference type="NCBI Taxonomy" id="113653"/>
    <lineage>
        <taxon>Archaea</taxon>
        <taxon>Methanobacteriati</taxon>
        <taxon>Methanobacteriota</taxon>
        <taxon>Archaeoglobi</taxon>
        <taxon>Archaeoglobales</taxon>
        <taxon>Archaeoglobaceae</taxon>
        <taxon>Geoglobus</taxon>
    </lineage>
</organism>
<accession>A0A0F7DCB4</accession>
<dbReference type="Gene3D" id="3.40.50.300">
    <property type="entry name" value="P-loop containing nucleotide triphosphate hydrolases"/>
    <property type="match status" value="1"/>
</dbReference>
<dbReference type="InterPro" id="IPR027417">
    <property type="entry name" value="P-loop_NTPase"/>
</dbReference>
<dbReference type="GO" id="GO:0006260">
    <property type="term" value="P:DNA replication"/>
    <property type="evidence" value="ECO:0007669"/>
    <property type="project" value="UniProtKB-UniRule"/>
</dbReference>
<dbReference type="HAMAP" id="MF_01407">
    <property type="entry name" value="ORC1_type_DNA_replic_protein"/>
    <property type="match status" value="1"/>
</dbReference>
<evidence type="ECO:0000256" key="1">
    <source>
        <dbReference type="ARBA" id="ARBA00022705"/>
    </source>
</evidence>
<dbReference type="Pfam" id="PF13191">
    <property type="entry name" value="AAA_16"/>
    <property type="match status" value="1"/>
</dbReference>
<dbReference type="GeneID" id="24802683"/>
<dbReference type="Pfam" id="PF22703">
    <property type="entry name" value="Cdc6_lid"/>
    <property type="match status" value="1"/>
</dbReference>
<reference evidence="7 8" key="1">
    <citation type="submission" date="2015-04" db="EMBL/GenBank/DDBJ databases">
        <title>The complete genome sequence of the hyperthermophilic, obligate iron-reducing archaeon Geoglobus ahangari strain 234T.</title>
        <authorList>
            <person name="Manzella M.P."/>
            <person name="Holmes D.E."/>
            <person name="Rocheleau J.M."/>
            <person name="Chung A."/>
            <person name="Reguera G."/>
            <person name="Kashefi K."/>
        </authorList>
    </citation>
    <scope>NUCLEOTIDE SEQUENCE [LARGE SCALE GENOMIC DNA]</scope>
    <source>
        <strain evidence="7 8">234</strain>
    </source>
</reference>
<feature type="domain" description="Orc1-like AAA ATPase" evidence="5">
    <location>
        <begin position="18"/>
        <end position="99"/>
    </location>
</feature>
<comment type="function">
    <text evidence="4">Involved in regulation of DNA replication.</text>
</comment>
<dbReference type="PANTHER" id="PTHR10763">
    <property type="entry name" value="CELL DIVISION CONTROL PROTEIN 6-RELATED"/>
    <property type="match status" value="1"/>
</dbReference>
<name>A0A0F7DCB4_9EURY</name>
<protein>
    <recommendedName>
        <fullName evidence="4">ORC1-type DNA replication protein</fullName>
    </recommendedName>
</protein>
<evidence type="ECO:0000256" key="3">
    <source>
        <dbReference type="ARBA" id="ARBA00022840"/>
    </source>
</evidence>
<comment type="similarity">
    <text evidence="4">Belongs to the CDC6/cdc18 family.</text>
</comment>
<dbReference type="SUPFAM" id="SSF46785">
    <property type="entry name" value="Winged helix' DNA-binding domain"/>
    <property type="match status" value="1"/>
</dbReference>
<dbReference type="InterPro" id="IPR041664">
    <property type="entry name" value="AAA_16"/>
</dbReference>
<keyword evidence="2 4" id="KW-0547">Nucleotide-binding</keyword>
<dbReference type="RefSeq" id="WP_048094194.1">
    <property type="nucleotide sequence ID" value="NZ_CP011267.1"/>
</dbReference>
<dbReference type="InterPro" id="IPR050311">
    <property type="entry name" value="ORC1/CDC6"/>
</dbReference>
<feature type="binding site" evidence="4">
    <location>
        <begin position="51"/>
        <end position="55"/>
    </location>
    <ligand>
        <name>ATP</name>
        <dbReference type="ChEBI" id="CHEBI:30616"/>
    </ligand>
</feature>
<evidence type="ECO:0000256" key="4">
    <source>
        <dbReference type="HAMAP-Rule" id="MF_01407"/>
    </source>
</evidence>
<dbReference type="PANTHER" id="PTHR10763:SF26">
    <property type="entry name" value="CELL DIVISION CONTROL PROTEIN 6 HOMOLOG"/>
    <property type="match status" value="1"/>
</dbReference>
<evidence type="ECO:0000259" key="6">
    <source>
        <dbReference type="Pfam" id="PF22703"/>
    </source>
</evidence>
<dbReference type="AlphaFoldDB" id="A0A0F7DCB4"/>
<evidence type="ECO:0000313" key="8">
    <source>
        <dbReference type="Proteomes" id="UP000034723"/>
    </source>
</evidence>
<feature type="binding site" evidence="4">
    <location>
        <position position="188"/>
    </location>
    <ligand>
        <name>ATP</name>
        <dbReference type="ChEBI" id="CHEBI:30616"/>
    </ligand>
</feature>